<organism evidence="2 3">
    <name type="scientific">Streptomyces varsoviensis</name>
    <dbReference type="NCBI Taxonomy" id="67373"/>
    <lineage>
        <taxon>Bacteria</taxon>
        <taxon>Bacillati</taxon>
        <taxon>Actinomycetota</taxon>
        <taxon>Actinomycetes</taxon>
        <taxon>Kitasatosporales</taxon>
        <taxon>Streptomycetaceae</taxon>
        <taxon>Streptomyces</taxon>
    </lineage>
</organism>
<accession>A0ABR5ISE8</accession>
<keyword evidence="3" id="KW-1185">Reference proteome</keyword>
<keyword evidence="1" id="KW-0812">Transmembrane</keyword>
<proteinExistence type="predicted"/>
<evidence type="ECO:0000313" key="2">
    <source>
        <dbReference type="EMBL" id="KOG52793.1"/>
    </source>
</evidence>
<dbReference type="Proteomes" id="UP000037020">
    <property type="component" value="Unassembled WGS sequence"/>
</dbReference>
<gene>
    <name evidence="2" type="ORF">ADK38_44240</name>
</gene>
<dbReference type="EMBL" id="LGUT01004361">
    <property type="protein sequence ID" value="KOG52793.1"/>
    <property type="molecule type" value="Genomic_DNA"/>
</dbReference>
<feature type="transmembrane region" description="Helical" evidence="1">
    <location>
        <begin position="6"/>
        <end position="23"/>
    </location>
</feature>
<evidence type="ECO:0000256" key="1">
    <source>
        <dbReference type="SAM" id="Phobius"/>
    </source>
</evidence>
<comment type="caution">
    <text evidence="2">The sequence shown here is derived from an EMBL/GenBank/DDBJ whole genome shotgun (WGS) entry which is preliminary data.</text>
</comment>
<feature type="non-terminal residue" evidence="2">
    <location>
        <position position="191"/>
    </location>
</feature>
<protein>
    <recommendedName>
        <fullName evidence="4">DUF1453 domain-containing protein</fullName>
    </recommendedName>
</protein>
<evidence type="ECO:0008006" key="4">
    <source>
        <dbReference type="Google" id="ProtNLM"/>
    </source>
</evidence>
<reference evidence="2 3" key="1">
    <citation type="submission" date="2015-07" db="EMBL/GenBank/DDBJ databases">
        <authorList>
            <person name="Ju K.-S."/>
            <person name="Doroghazi J.R."/>
            <person name="Metcalf W.W."/>
        </authorList>
    </citation>
    <scope>NUCLEOTIDE SEQUENCE [LARGE SCALE GENOMIC DNA]</scope>
    <source>
        <strain evidence="2 3">NRRL B-3589</strain>
    </source>
</reference>
<sequence>MSGPVEIVLIIAAVCYVMVRRLLGEPAEAKRMLILPAVLSLVGVSNVSGHHTGVASVVFLVATGGISVLLGVLRGVSIRLSNRDGLVFMRYTWVTVALWVLNIVVKIAANVTLGAVDPHVSDAAGNSLLLTVGLGMLAEGIVVLGRAVRTDSRVVWTVGKDGQPHTSSPLLDSLQQRFAPSQSHSQSHSQS</sequence>
<keyword evidence="1" id="KW-0472">Membrane</keyword>
<feature type="transmembrane region" description="Helical" evidence="1">
    <location>
        <begin position="128"/>
        <end position="148"/>
    </location>
</feature>
<feature type="transmembrane region" description="Helical" evidence="1">
    <location>
        <begin position="88"/>
        <end position="108"/>
    </location>
</feature>
<evidence type="ECO:0000313" key="3">
    <source>
        <dbReference type="Proteomes" id="UP000037020"/>
    </source>
</evidence>
<feature type="transmembrane region" description="Helical" evidence="1">
    <location>
        <begin position="54"/>
        <end position="76"/>
    </location>
</feature>
<keyword evidence="1" id="KW-1133">Transmembrane helix</keyword>
<name>A0ABR5ISE8_9ACTN</name>